<dbReference type="PANTHER" id="PTHR45649">
    <property type="entry name" value="AMINO-ACID PERMEASE BAT1"/>
    <property type="match status" value="1"/>
</dbReference>
<keyword evidence="5 7" id="KW-0472">Membrane</keyword>
<dbReference type="HOGENOM" id="CLU_004495_6_2_1"/>
<feature type="transmembrane region" description="Helical" evidence="7">
    <location>
        <begin position="246"/>
        <end position="266"/>
    </location>
</feature>
<feature type="transmembrane region" description="Helical" evidence="7">
    <location>
        <begin position="169"/>
        <end position="197"/>
    </location>
</feature>
<feature type="transmembrane region" description="Helical" evidence="7">
    <location>
        <begin position="127"/>
        <end position="148"/>
    </location>
</feature>
<feature type="transmembrane region" description="Helical" evidence="7">
    <location>
        <begin position="528"/>
        <end position="547"/>
    </location>
</feature>
<evidence type="ECO:0000256" key="5">
    <source>
        <dbReference type="ARBA" id="ARBA00023136"/>
    </source>
</evidence>
<feature type="transmembrane region" description="Helical" evidence="7">
    <location>
        <begin position="453"/>
        <end position="475"/>
    </location>
</feature>
<accession>H6C8P9</accession>
<feature type="transmembrane region" description="Helical" evidence="7">
    <location>
        <begin position="217"/>
        <end position="234"/>
    </location>
</feature>
<dbReference type="RefSeq" id="XP_009160937.1">
    <property type="nucleotide sequence ID" value="XM_009162689.1"/>
</dbReference>
<dbReference type="OrthoDB" id="3257095at2759"/>
<dbReference type="Gene3D" id="1.20.1740.10">
    <property type="entry name" value="Amino acid/polyamine transporter I"/>
    <property type="match status" value="1"/>
</dbReference>
<sequence length="571" mass="62235">MLHLVLEAGYLSFLFPATMEEAMKPSVSHEERMMGRPSGHEERGVGHHHHPHLPHEDGVIGHHLDRQHMNDEELLAALGHKQELRREFSIWSLGALCLCLMATWEALSSAVAAALVSGGAPCLFYNYIISFMGTLATACSLAEIASIWPTAGGQYHWVAVLAPENRRVLASWFTGWISVGGQIVLTASAAFAGGLQYQALITLNHGDTYVPQRWQGMLFYWLLLLYSAAVNIWGSRILPHTNLVSGVLHIVGFVVIVIVLGVMAPKHSAHYVFVEVENSSGWSNDGVAWLVGLLSSVYPFLGYDAAAHLSEELPRPSRNVPIAMVGSVVANAIIGFVYCLVLLFSLGDLTTLLETATGFPFMQLYLNVTKSSAGATVLSLIICLIATAANAAGLTSTSRTFWAFARDDAIPFSGYFGHVHPRLKVPVRMIVLVSLLQAALGFIYLGSTTAFNAILSMAIIGMYLSYILPIIYMLVCGRKKLMSDDYGPFRLGKLGGTIANVFAIMWLLLAMVFSTFPSYEPVTPQNMNYSIVVLVGWVAAGAVYYFFRGRKVYTGPVVEVEAVSLDVVPSK</sequence>
<proteinExistence type="predicted"/>
<feature type="transmembrane region" description="Helical" evidence="7">
    <location>
        <begin position="90"/>
        <end position="115"/>
    </location>
</feature>
<keyword evidence="9" id="KW-1185">Reference proteome</keyword>
<comment type="subcellular location">
    <subcellularLocation>
        <location evidence="1">Membrane</location>
        <topology evidence="1">Multi-pass membrane protein</topology>
    </subcellularLocation>
</comment>
<dbReference type="Pfam" id="PF13520">
    <property type="entry name" value="AA_permease_2"/>
    <property type="match status" value="1"/>
</dbReference>
<evidence type="ECO:0000256" key="3">
    <source>
        <dbReference type="ARBA" id="ARBA00022692"/>
    </source>
</evidence>
<evidence type="ECO:0008006" key="10">
    <source>
        <dbReference type="Google" id="ProtNLM"/>
    </source>
</evidence>
<dbReference type="STRING" id="858893.H6C8P9"/>
<dbReference type="VEuPathDB" id="FungiDB:HMPREF1120_08436"/>
<name>H6C8P9_EXODN</name>
<evidence type="ECO:0000256" key="2">
    <source>
        <dbReference type="ARBA" id="ARBA00022448"/>
    </source>
</evidence>
<evidence type="ECO:0000256" key="7">
    <source>
        <dbReference type="SAM" id="Phobius"/>
    </source>
</evidence>
<dbReference type="eggNOG" id="KOG1289">
    <property type="taxonomic scope" value="Eukaryota"/>
</dbReference>
<dbReference type="AlphaFoldDB" id="H6C8P9"/>
<reference evidence="8" key="1">
    <citation type="submission" date="2011-07" db="EMBL/GenBank/DDBJ databases">
        <title>The Genome Sequence of Exophiala (Wangiella) dermatitidis NIH/UT8656.</title>
        <authorList>
            <consortium name="The Broad Institute Genome Sequencing Platform"/>
            <person name="Cuomo C."/>
            <person name="Wang Z."/>
            <person name="Hunicke-Smith S."/>
            <person name="Szanislo P.J."/>
            <person name="Earl A."/>
            <person name="Young S.K."/>
            <person name="Zeng Q."/>
            <person name="Gargeya S."/>
            <person name="Fitzgerald M."/>
            <person name="Haas B."/>
            <person name="Abouelleil A."/>
            <person name="Alvarado L."/>
            <person name="Arachchi H.M."/>
            <person name="Berlin A."/>
            <person name="Brown A."/>
            <person name="Chapman S.B."/>
            <person name="Chen Z."/>
            <person name="Dunbar C."/>
            <person name="Freedman E."/>
            <person name="Gearin G."/>
            <person name="Gellesch M."/>
            <person name="Goldberg J."/>
            <person name="Griggs A."/>
            <person name="Gujja S."/>
            <person name="Heiman D."/>
            <person name="Howarth C."/>
            <person name="Larson L."/>
            <person name="Lui A."/>
            <person name="MacDonald P.J.P."/>
            <person name="Montmayeur A."/>
            <person name="Murphy C."/>
            <person name="Neiman D."/>
            <person name="Pearson M."/>
            <person name="Priest M."/>
            <person name="Roberts A."/>
            <person name="Saif S."/>
            <person name="Shea T."/>
            <person name="Shenoy N."/>
            <person name="Sisk P."/>
            <person name="Stolte C."/>
            <person name="Sykes S."/>
            <person name="Wortman J."/>
            <person name="Nusbaum C."/>
            <person name="Birren B."/>
        </authorList>
    </citation>
    <scope>NUCLEOTIDE SEQUENCE</scope>
    <source>
        <strain evidence="8">NIH/UT8656</strain>
    </source>
</reference>
<evidence type="ECO:0000313" key="8">
    <source>
        <dbReference type="EMBL" id="EHY60476.1"/>
    </source>
</evidence>
<feature type="transmembrane region" description="Helical" evidence="7">
    <location>
        <begin position="286"/>
        <end position="307"/>
    </location>
</feature>
<feature type="region of interest" description="Disordered" evidence="6">
    <location>
        <begin position="30"/>
        <end position="52"/>
    </location>
</feature>
<dbReference type="GO" id="GO:0016020">
    <property type="term" value="C:membrane"/>
    <property type="evidence" value="ECO:0007669"/>
    <property type="project" value="UniProtKB-SubCell"/>
</dbReference>
<dbReference type="InParanoid" id="H6C8P9"/>
<dbReference type="Proteomes" id="UP000007304">
    <property type="component" value="Unassembled WGS sequence"/>
</dbReference>
<evidence type="ECO:0000313" key="9">
    <source>
        <dbReference type="Proteomes" id="UP000007304"/>
    </source>
</evidence>
<gene>
    <name evidence="8" type="ORF">HMPREF1120_08436</name>
</gene>
<evidence type="ECO:0000256" key="4">
    <source>
        <dbReference type="ARBA" id="ARBA00022989"/>
    </source>
</evidence>
<organism evidence="8 9">
    <name type="scientific">Exophiala dermatitidis (strain ATCC 34100 / CBS 525.76 / NIH/UT8656)</name>
    <name type="common">Black yeast</name>
    <name type="synonym">Wangiella dermatitidis</name>
    <dbReference type="NCBI Taxonomy" id="858893"/>
    <lineage>
        <taxon>Eukaryota</taxon>
        <taxon>Fungi</taxon>
        <taxon>Dikarya</taxon>
        <taxon>Ascomycota</taxon>
        <taxon>Pezizomycotina</taxon>
        <taxon>Eurotiomycetes</taxon>
        <taxon>Chaetothyriomycetidae</taxon>
        <taxon>Chaetothyriales</taxon>
        <taxon>Herpotrichiellaceae</taxon>
        <taxon>Exophiala</taxon>
    </lineage>
</organism>
<dbReference type="PANTHER" id="PTHR45649:SF14">
    <property type="entry name" value="GABA PERMEASE"/>
    <property type="match status" value="1"/>
</dbReference>
<dbReference type="InterPro" id="IPR002293">
    <property type="entry name" value="AA/rel_permease1"/>
</dbReference>
<keyword evidence="2" id="KW-0813">Transport</keyword>
<keyword evidence="3 7" id="KW-0812">Transmembrane</keyword>
<feature type="transmembrane region" description="Helical" evidence="7">
    <location>
        <begin position="364"/>
        <end position="389"/>
    </location>
</feature>
<keyword evidence="4 7" id="KW-1133">Transmembrane helix</keyword>
<evidence type="ECO:0000256" key="1">
    <source>
        <dbReference type="ARBA" id="ARBA00004141"/>
    </source>
</evidence>
<dbReference type="OMA" id="GMLFYWL"/>
<feature type="transmembrane region" description="Helical" evidence="7">
    <location>
        <begin position="496"/>
        <end position="516"/>
    </location>
</feature>
<dbReference type="GO" id="GO:0022857">
    <property type="term" value="F:transmembrane transporter activity"/>
    <property type="evidence" value="ECO:0007669"/>
    <property type="project" value="InterPro"/>
</dbReference>
<feature type="compositionally biased region" description="Basic and acidic residues" evidence="6">
    <location>
        <begin position="30"/>
        <end position="45"/>
    </location>
</feature>
<dbReference type="PIRSF" id="PIRSF006060">
    <property type="entry name" value="AA_transporter"/>
    <property type="match status" value="1"/>
</dbReference>
<feature type="transmembrane region" description="Helical" evidence="7">
    <location>
        <begin position="429"/>
        <end position="447"/>
    </location>
</feature>
<dbReference type="GeneID" id="20313075"/>
<evidence type="ECO:0000256" key="6">
    <source>
        <dbReference type="SAM" id="MobiDB-lite"/>
    </source>
</evidence>
<dbReference type="EMBL" id="JH226136">
    <property type="protein sequence ID" value="EHY60476.1"/>
    <property type="molecule type" value="Genomic_DNA"/>
</dbReference>
<protein>
    <recommendedName>
        <fullName evidence="10">Amino acid permease</fullName>
    </recommendedName>
</protein>
<feature type="transmembrane region" description="Helical" evidence="7">
    <location>
        <begin position="319"/>
        <end position="344"/>
    </location>
</feature>